<dbReference type="Gene3D" id="3.40.630.30">
    <property type="match status" value="1"/>
</dbReference>
<evidence type="ECO:0000313" key="2">
    <source>
        <dbReference type="EMBL" id="CAA9544286.1"/>
    </source>
</evidence>
<reference evidence="2" key="1">
    <citation type="submission" date="2020-02" db="EMBL/GenBank/DDBJ databases">
        <authorList>
            <person name="Meier V. D."/>
        </authorList>
    </citation>
    <scope>NUCLEOTIDE SEQUENCE</scope>
    <source>
        <strain evidence="2">AVDCRST_MAG87</strain>
    </source>
</reference>
<dbReference type="AlphaFoldDB" id="A0A6J4UAS2"/>
<sequence length="205" mass="22730">MPNISTSGWAGHAGRRFGASAVEVFTYADGELPADLKCQVLSFLRVQWPEGFVEGNRLRNWIHRPEQHPTHFALAENRVLISYAGVLWKELEHAGALYKVYGLSGVLTYPAFGRRGYGSQVVAAATDYIRASDADVGLFTCSPHLKNFYAANGWIAMDNAVLLAGPRSASYPNEELVMMAFFSEKGKRARSAFASMPIFFDDDLW</sequence>
<dbReference type="GO" id="GO:0016747">
    <property type="term" value="F:acyltransferase activity, transferring groups other than amino-acyl groups"/>
    <property type="evidence" value="ECO:0007669"/>
    <property type="project" value="InterPro"/>
</dbReference>
<dbReference type="InterPro" id="IPR000182">
    <property type="entry name" value="GNAT_dom"/>
</dbReference>
<protein>
    <submittedName>
        <fullName evidence="2">Membrane protein</fullName>
    </submittedName>
</protein>
<dbReference type="SUPFAM" id="SSF55729">
    <property type="entry name" value="Acyl-CoA N-acyltransferases (Nat)"/>
    <property type="match status" value="1"/>
</dbReference>
<feature type="domain" description="N-acetyltransferase" evidence="1">
    <location>
        <begin position="46"/>
        <end position="149"/>
    </location>
</feature>
<proteinExistence type="predicted"/>
<organism evidence="2">
    <name type="scientific">uncultured Thermomicrobiales bacterium</name>
    <dbReference type="NCBI Taxonomy" id="1645740"/>
    <lineage>
        <taxon>Bacteria</taxon>
        <taxon>Pseudomonadati</taxon>
        <taxon>Thermomicrobiota</taxon>
        <taxon>Thermomicrobia</taxon>
        <taxon>Thermomicrobiales</taxon>
        <taxon>environmental samples</taxon>
    </lineage>
</organism>
<dbReference type="Pfam" id="PF00583">
    <property type="entry name" value="Acetyltransf_1"/>
    <property type="match status" value="1"/>
</dbReference>
<dbReference type="InterPro" id="IPR016181">
    <property type="entry name" value="Acyl_CoA_acyltransferase"/>
</dbReference>
<gene>
    <name evidence="2" type="ORF">AVDCRST_MAG87-343</name>
</gene>
<dbReference type="EMBL" id="CADCWJ010000089">
    <property type="protein sequence ID" value="CAA9544286.1"/>
    <property type="molecule type" value="Genomic_DNA"/>
</dbReference>
<evidence type="ECO:0000259" key="1">
    <source>
        <dbReference type="Pfam" id="PF00583"/>
    </source>
</evidence>
<name>A0A6J4UAS2_9BACT</name>
<accession>A0A6J4UAS2</accession>